<proteinExistence type="inferred from homology"/>
<feature type="active site" evidence="5">
    <location>
        <position position="37"/>
    </location>
</feature>
<evidence type="ECO:0000313" key="8">
    <source>
        <dbReference type="EMBL" id="MBC5752953.1"/>
    </source>
</evidence>
<comment type="catalytic activity">
    <reaction evidence="4 5">
        <text>an acyl phosphate + H2O = a carboxylate + phosphate + H(+)</text>
        <dbReference type="Rhea" id="RHEA:14965"/>
        <dbReference type="ChEBI" id="CHEBI:15377"/>
        <dbReference type="ChEBI" id="CHEBI:15378"/>
        <dbReference type="ChEBI" id="CHEBI:29067"/>
        <dbReference type="ChEBI" id="CHEBI:43474"/>
        <dbReference type="ChEBI" id="CHEBI:59918"/>
        <dbReference type="EC" id="3.6.1.7"/>
    </reaction>
</comment>
<evidence type="ECO:0000259" key="7">
    <source>
        <dbReference type="PROSITE" id="PS51160"/>
    </source>
</evidence>
<dbReference type="RefSeq" id="WP_186981592.1">
    <property type="nucleotide sequence ID" value="NZ_JACOQH010000002.1"/>
</dbReference>
<dbReference type="PANTHER" id="PTHR47268">
    <property type="entry name" value="ACYLPHOSPHATASE"/>
    <property type="match status" value="1"/>
</dbReference>
<evidence type="ECO:0000256" key="6">
    <source>
        <dbReference type="RuleBase" id="RU004168"/>
    </source>
</evidence>
<dbReference type="PROSITE" id="PS51160">
    <property type="entry name" value="ACYLPHOSPHATASE_3"/>
    <property type="match status" value="1"/>
</dbReference>
<keyword evidence="9" id="KW-1185">Reference proteome</keyword>
<dbReference type="PANTHER" id="PTHR47268:SF4">
    <property type="entry name" value="ACYLPHOSPHATASE"/>
    <property type="match status" value="1"/>
</dbReference>
<dbReference type="SUPFAM" id="SSF54975">
    <property type="entry name" value="Acylphosphatase/BLUF domain-like"/>
    <property type="match status" value="1"/>
</dbReference>
<dbReference type="Proteomes" id="UP000621540">
    <property type="component" value="Unassembled WGS sequence"/>
</dbReference>
<dbReference type="InterPro" id="IPR001792">
    <property type="entry name" value="Acylphosphatase-like_dom"/>
</dbReference>
<name>A0ABR7I7T5_9FIRM</name>
<comment type="caution">
    <text evidence="8">The sequence shown here is derived from an EMBL/GenBank/DDBJ whole genome shotgun (WGS) entry which is preliminary data.</text>
</comment>
<feature type="domain" description="Acylphosphatase-like" evidence="7">
    <location>
        <begin position="4"/>
        <end position="89"/>
    </location>
</feature>
<protein>
    <recommendedName>
        <fullName evidence="3 5">acylphosphatase</fullName>
        <ecNumber evidence="2 5">3.6.1.7</ecNumber>
    </recommendedName>
</protein>
<comment type="similarity">
    <text evidence="1 6">Belongs to the acylphosphatase family.</text>
</comment>
<evidence type="ECO:0000313" key="9">
    <source>
        <dbReference type="Proteomes" id="UP000621540"/>
    </source>
</evidence>
<dbReference type="Pfam" id="PF00708">
    <property type="entry name" value="Acylphosphatase"/>
    <property type="match status" value="1"/>
</dbReference>
<sequence length="91" mass="10794">MEIRQHLNVYGRVQGVGFRYRAKRMADALELTGTVRNMEDGSVELEVQGDDKLIEEYIDRLCHSSYIFVSRIERCDREPVSEQDFRILDYY</sequence>
<accession>A0ABR7I7T5</accession>
<evidence type="ECO:0000256" key="2">
    <source>
        <dbReference type="ARBA" id="ARBA00012150"/>
    </source>
</evidence>
<evidence type="ECO:0000256" key="1">
    <source>
        <dbReference type="ARBA" id="ARBA00005614"/>
    </source>
</evidence>
<evidence type="ECO:0000256" key="3">
    <source>
        <dbReference type="ARBA" id="ARBA00015991"/>
    </source>
</evidence>
<dbReference type="InterPro" id="IPR036046">
    <property type="entry name" value="Acylphosphatase-like_dom_sf"/>
</dbReference>
<dbReference type="EMBL" id="JACOQH010000002">
    <property type="protein sequence ID" value="MBC5752953.1"/>
    <property type="molecule type" value="Genomic_DNA"/>
</dbReference>
<dbReference type="Gene3D" id="3.30.70.100">
    <property type="match status" value="1"/>
</dbReference>
<dbReference type="EC" id="3.6.1.7" evidence="2 5"/>
<feature type="active site" evidence="5">
    <location>
        <position position="19"/>
    </location>
</feature>
<dbReference type="PROSITE" id="PS00150">
    <property type="entry name" value="ACYLPHOSPHATASE_1"/>
    <property type="match status" value="1"/>
</dbReference>
<reference evidence="8 9" key="1">
    <citation type="submission" date="2020-08" db="EMBL/GenBank/DDBJ databases">
        <title>Genome public.</title>
        <authorList>
            <person name="Liu C."/>
            <person name="Sun Q."/>
        </authorList>
    </citation>
    <scope>NUCLEOTIDE SEQUENCE [LARGE SCALE GENOMIC DNA]</scope>
    <source>
        <strain evidence="8 9">BX0805</strain>
    </source>
</reference>
<evidence type="ECO:0000256" key="5">
    <source>
        <dbReference type="PROSITE-ProRule" id="PRU00520"/>
    </source>
</evidence>
<organism evidence="8 9">
    <name type="scientific">Roseburia yibonii</name>
    <dbReference type="NCBI Taxonomy" id="2763063"/>
    <lineage>
        <taxon>Bacteria</taxon>
        <taxon>Bacillati</taxon>
        <taxon>Bacillota</taxon>
        <taxon>Clostridia</taxon>
        <taxon>Lachnospirales</taxon>
        <taxon>Lachnospiraceae</taxon>
        <taxon>Roseburia</taxon>
    </lineage>
</organism>
<dbReference type="InterPro" id="IPR020456">
    <property type="entry name" value="Acylphosphatase"/>
</dbReference>
<gene>
    <name evidence="8" type="ORF">H8Z76_02760</name>
</gene>
<keyword evidence="5" id="KW-0378">Hydrolase</keyword>
<dbReference type="InterPro" id="IPR017968">
    <property type="entry name" value="Acylphosphatase_CS"/>
</dbReference>
<evidence type="ECO:0000256" key="4">
    <source>
        <dbReference type="ARBA" id="ARBA00047645"/>
    </source>
</evidence>